<evidence type="ECO:0000256" key="1">
    <source>
        <dbReference type="SAM" id="MobiDB-lite"/>
    </source>
</evidence>
<feature type="compositionally biased region" description="Basic and acidic residues" evidence="1">
    <location>
        <begin position="20"/>
        <end position="30"/>
    </location>
</feature>
<organism evidence="2">
    <name type="scientific">Rhizopus microsporus var. microsporus</name>
    <dbReference type="NCBI Taxonomy" id="86635"/>
    <lineage>
        <taxon>Eukaryota</taxon>
        <taxon>Fungi</taxon>
        <taxon>Fungi incertae sedis</taxon>
        <taxon>Mucoromycota</taxon>
        <taxon>Mucoromycotina</taxon>
        <taxon>Mucoromycetes</taxon>
        <taxon>Mucorales</taxon>
        <taxon>Mucorineae</taxon>
        <taxon>Rhizopodaceae</taxon>
        <taxon>Rhizopus</taxon>
    </lineage>
</organism>
<feature type="compositionally biased region" description="Low complexity" evidence="1">
    <location>
        <begin position="70"/>
        <end position="90"/>
    </location>
</feature>
<name>A0A1X0RCK4_RHIZD</name>
<dbReference type="Proteomes" id="UP000242414">
    <property type="component" value="Unassembled WGS sequence"/>
</dbReference>
<evidence type="ECO:0000313" key="2">
    <source>
        <dbReference type="EMBL" id="ORE09722.1"/>
    </source>
</evidence>
<feature type="region of interest" description="Disordered" evidence="1">
    <location>
        <begin position="1"/>
        <end position="30"/>
    </location>
</feature>
<sequence>MVLDFVPNRSTSPHFIPSTLEEKKRWSDTKKNRKYSLDPFAGMNSSVNYEQEIEKLKQQIVKKKLPPKKTPTLSRSTSPDSSDAESVSSDHVSEAEKARFLAFVRSWTGDWKGGWGAGTVEFSTGSLWSDQSPWNATIIARPHSTTKTHLQQESTFNSLDHYDLYSPWKH</sequence>
<proteinExistence type="predicted"/>
<accession>A0A1X0RCK4</accession>
<gene>
    <name evidence="2" type="ORF">BCV72DRAFT_56001</name>
</gene>
<dbReference type="OrthoDB" id="2274429at2759"/>
<dbReference type="AlphaFoldDB" id="A0A1X0RCK4"/>
<dbReference type="VEuPathDB" id="FungiDB:BCV72DRAFT_56001"/>
<feature type="region of interest" description="Disordered" evidence="1">
    <location>
        <begin position="60"/>
        <end position="95"/>
    </location>
</feature>
<dbReference type="EMBL" id="KV921873">
    <property type="protein sequence ID" value="ORE09722.1"/>
    <property type="molecule type" value="Genomic_DNA"/>
</dbReference>
<protein>
    <submittedName>
        <fullName evidence="2">Uncharacterized protein</fullName>
    </submittedName>
</protein>
<reference evidence="2" key="1">
    <citation type="journal article" date="2016" name="Proc. Natl. Acad. Sci. U.S.A.">
        <title>Lipid metabolic changes in an early divergent fungus govern the establishment of a mutualistic symbiosis with endobacteria.</title>
        <authorList>
            <person name="Lastovetsky O.A."/>
            <person name="Gaspar M.L."/>
            <person name="Mondo S.J."/>
            <person name="LaButti K.M."/>
            <person name="Sandor L."/>
            <person name="Grigoriev I.V."/>
            <person name="Henry S.A."/>
            <person name="Pawlowska T.E."/>
        </authorList>
    </citation>
    <scope>NUCLEOTIDE SEQUENCE [LARGE SCALE GENOMIC DNA]</scope>
    <source>
        <strain evidence="2">ATCC 52814</strain>
    </source>
</reference>